<dbReference type="AlphaFoldDB" id="G4Z7C8"/>
<dbReference type="GeneID" id="20638357"/>
<dbReference type="SMR" id="G4Z7C8"/>
<keyword evidence="3" id="KW-1185">Reference proteome</keyword>
<dbReference type="STRING" id="1094619.G4Z7C8"/>
<dbReference type="GO" id="GO:0016491">
    <property type="term" value="F:oxidoreductase activity"/>
    <property type="evidence" value="ECO:0007669"/>
    <property type="project" value="TreeGrafter"/>
</dbReference>
<dbReference type="InterPro" id="IPR051397">
    <property type="entry name" value="Zn-ADH-like_protein"/>
</dbReference>
<gene>
    <name evidence="2" type="ORF">PHYSODRAFT_253287</name>
</gene>
<dbReference type="Proteomes" id="UP000002640">
    <property type="component" value="Unassembled WGS sequence"/>
</dbReference>
<evidence type="ECO:0000256" key="1">
    <source>
        <dbReference type="SAM" id="MobiDB-lite"/>
    </source>
</evidence>
<organism evidence="2 3">
    <name type="scientific">Phytophthora sojae (strain P6497)</name>
    <name type="common">Soybean stem and root rot agent</name>
    <name type="synonym">Phytophthora megasperma f. sp. glycines</name>
    <dbReference type="NCBI Taxonomy" id="1094619"/>
    <lineage>
        <taxon>Eukaryota</taxon>
        <taxon>Sar</taxon>
        <taxon>Stramenopiles</taxon>
        <taxon>Oomycota</taxon>
        <taxon>Peronosporomycetes</taxon>
        <taxon>Peronosporales</taxon>
        <taxon>Peronosporaceae</taxon>
        <taxon>Phytophthora</taxon>
    </lineage>
</organism>
<feature type="compositionally biased region" description="Polar residues" evidence="1">
    <location>
        <begin position="9"/>
        <end position="21"/>
    </location>
</feature>
<dbReference type="PANTHER" id="PTHR43677:SF3">
    <property type="entry name" value="PROSTAGLANDIN REDUCTASE 3"/>
    <property type="match status" value="1"/>
</dbReference>
<dbReference type="KEGG" id="psoj:PHYSODRAFT_253287"/>
<dbReference type="PANTHER" id="PTHR43677">
    <property type="entry name" value="SHORT-CHAIN DEHYDROGENASE/REDUCTASE"/>
    <property type="match status" value="1"/>
</dbReference>
<name>G4Z7C8_PHYSP</name>
<dbReference type="EMBL" id="JH159153">
    <property type="protein sequence ID" value="EGZ19636.1"/>
    <property type="molecule type" value="Genomic_DNA"/>
</dbReference>
<feature type="region of interest" description="Disordered" evidence="1">
    <location>
        <begin position="1"/>
        <end position="28"/>
    </location>
</feature>
<dbReference type="Gene3D" id="3.40.50.720">
    <property type="entry name" value="NAD(P)-binding Rossmann-like Domain"/>
    <property type="match status" value="1"/>
</dbReference>
<dbReference type="RefSeq" id="XP_009522353.1">
    <property type="nucleotide sequence ID" value="XM_009524058.1"/>
</dbReference>
<evidence type="ECO:0000313" key="3">
    <source>
        <dbReference type="Proteomes" id="UP000002640"/>
    </source>
</evidence>
<dbReference type="InParanoid" id="G4Z7C8"/>
<evidence type="ECO:0000313" key="2">
    <source>
        <dbReference type="EMBL" id="EGZ19636.1"/>
    </source>
</evidence>
<proteinExistence type="predicted"/>
<dbReference type="Gene3D" id="3.90.180.10">
    <property type="entry name" value="Medium-chain alcohol dehydrogenases, catalytic domain"/>
    <property type="match status" value="1"/>
</dbReference>
<accession>G4Z7C8</accession>
<reference evidence="2 3" key="1">
    <citation type="journal article" date="2006" name="Science">
        <title>Phytophthora genome sequences uncover evolutionary origins and mechanisms of pathogenesis.</title>
        <authorList>
            <person name="Tyler B.M."/>
            <person name="Tripathy S."/>
            <person name="Zhang X."/>
            <person name="Dehal P."/>
            <person name="Jiang R.H."/>
            <person name="Aerts A."/>
            <person name="Arredondo F.D."/>
            <person name="Baxter L."/>
            <person name="Bensasson D."/>
            <person name="Beynon J.L."/>
            <person name="Chapman J."/>
            <person name="Damasceno C.M."/>
            <person name="Dorrance A.E."/>
            <person name="Dou D."/>
            <person name="Dickerman A.W."/>
            <person name="Dubchak I.L."/>
            <person name="Garbelotto M."/>
            <person name="Gijzen M."/>
            <person name="Gordon S.G."/>
            <person name="Govers F."/>
            <person name="Grunwald N.J."/>
            <person name="Huang W."/>
            <person name="Ivors K.L."/>
            <person name="Jones R.W."/>
            <person name="Kamoun S."/>
            <person name="Krampis K."/>
            <person name="Lamour K.H."/>
            <person name="Lee M.K."/>
            <person name="McDonald W.H."/>
            <person name="Medina M."/>
            <person name="Meijer H.J."/>
            <person name="Nordberg E.K."/>
            <person name="Maclean D.J."/>
            <person name="Ospina-Giraldo M.D."/>
            <person name="Morris P.F."/>
            <person name="Phuntumart V."/>
            <person name="Putnam N.H."/>
            <person name="Rash S."/>
            <person name="Rose J.K."/>
            <person name="Sakihama Y."/>
            <person name="Salamov A.A."/>
            <person name="Savidor A."/>
            <person name="Scheuring C.F."/>
            <person name="Smith B.M."/>
            <person name="Sobral B.W."/>
            <person name="Terry A."/>
            <person name="Torto-Alalibo T.A."/>
            <person name="Win J."/>
            <person name="Xu Z."/>
            <person name="Zhang H."/>
            <person name="Grigoriev I.V."/>
            <person name="Rokhsar D.S."/>
            <person name="Boore J.L."/>
        </authorList>
    </citation>
    <scope>NUCLEOTIDE SEQUENCE [LARGE SCALE GENOMIC DNA]</scope>
    <source>
        <strain evidence="2 3">P6497</strain>
    </source>
</reference>
<protein>
    <submittedName>
        <fullName evidence="2">Oxidoreductase</fullName>
    </submittedName>
</protein>
<dbReference type="GO" id="GO:0005739">
    <property type="term" value="C:mitochondrion"/>
    <property type="evidence" value="ECO:0007669"/>
    <property type="project" value="TreeGrafter"/>
</dbReference>
<sequence length="113" mass="12653">MHGRVIAFGTTSGYFPSGDSSNSDEKKDEATLNSVLSPLISKCASIRGISLTAYPEPVERLRPKVLEMFKRGKLRYGMDDVKFVWLDSISDALEYVMARKNIRKVAVKIQDLP</sequence>